<feature type="transmembrane region" description="Helical" evidence="5">
    <location>
        <begin position="20"/>
        <end position="43"/>
    </location>
</feature>
<dbReference type="PROSITE" id="PS50885">
    <property type="entry name" value="HAMP"/>
    <property type="match status" value="1"/>
</dbReference>
<dbReference type="GO" id="GO:0007165">
    <property type="term" value="P:signal transduction"/>
    <property type="evidence" value="ECO:0007669"/>
    <property type="project" value="UniProtKB-KW"/>
</dbReference>
<dbReference type="Proteomes" id="UP000199058">
    <property type="component" value="Unassembled WGS sequence"/>
</dbReference>
<dbReference type="SMART" id="SM00304">
    <property type="entry name" value="HAMP"/>
    <property type="match status" value="1"/>
</dbReference>
<dbReference type="AlphaFoldDB" id="A0A1I1GCN6"/>
<evidence type="ECO:0000256" key="3">
    <source>
        <dbReference type="ARBA" id="ARBA00029447"/>
    </source>
</evidence>
<evidence type="ECO:0000313" key="9">
    <source>
        <dbReference type="Proteomes" id="UP000199058"/>
    </source>
</evidence>
<dbReference type="GO" id="GO:0004888">
    <property type="term" value="F:transmembrane signaling receptor activity"/>
    <property type="evidence" value="ECO:0007669"/>
    <property type="project" value="InterPro"/>
</dbReference>
<dbReference type="SUPFAM" id="SSF58104">
    <property type="entry name" value="Methyl-accepting chemotaxis protein (MCP) signaling domain"/>
    <property type="match status" value="1"/>
</dbReference>
<evidence type="ECO:0000313" key="8">
    <source>
        <dbReference type="EMBL" id="SFC06890.1"/>
    </source>
</evidence>
<organism evidence="8 9">
    <name type="scientific">Marinospirillum celere</name>
    <dbReference type="NCBI Taxonomy" id="1122252"/>
    <lineage>
        <taxon>Bacteria</taxon>
        <taxon>Pseudomonadati</taxon>
        <taxon>Pseudomonadota</taxon>
        <taxon>Gammaproteobacteria</taxon>
        <taxon>Oceanospirillales</taxon>
        <taxon>Oceanospirillaceae</taxon>
        <taxon>Marinospirillum</taxon>
    </lineage>
</organism>
<dbReference type="RefSeq" id="WP_091961187.1">
    <property type="nucleotide sequence ID" value="NZ_FOLH01000002.1"/>
</dbReference>
<protein>
    <submittedName>
        <fullName evidence="8">Methyl-accepting chemotaxis protein</fullName>
    </submittedName>
</protein>
<evidence type="ECO:0000256" key="1">
    <source>
        <dbReference type="ARBA" id="ARBA00004370"/>
    </source>
</evidence>
<feature type="domain" description="Methyl-accepting transducer" evidence="6">
    <location>
        <begin position="147"/>
        <end position="383"/>
    </location>
</feature>
<dbReference type="Gene3D" id="1.10.287.950">
    <property type="entry name" value="Methyl-accepting chemotaxis protein"/>
    <property type="match status" value="1"/>
</dbReference>
<dbReference type="STRING" id="1122252.SAMN05660443_1417"/>
<dbReference type="CDD" id="cd06225">
    <property type="entry name" value="HAMP"/>
    <property type="match status" value="1"/>
</dbReference>
<dbReference type="EMBL" id="FOLH01000002">
    <property type="protein sequence ID" value="SFC06890.1"/>
    <property type="molecule type" value="Genomic_DNA"/>
</dbReference>
<dbReference type="Pfam" id="PF00015">
    <property type="entry name" value="MCPsignal"/>
    <property type="match status" value="1"/>
</dbReference>
<dbReference type="SMART" id="SM00283">
    <property type="entry name" value="MA"/>
    <property type="match status" value="1"/>
</dbReference>
<proteinExistence type="inferred from homology"/>
<keyword evidence="5" id="KW-0472">Membrane</keyword>
<comment type="subcellular location">
    <subcellularLocation>
        <location evidence="1">Membrane</location>
    </subcellularLocation>
</comment>
<gene>
    <name evidence="8" type="ORF">SAMN05660443_1417</name>
</gene>
<keyword evidence="5" id="KW-0812">Transmembrane</keyword>
<dbReference type="PANTHER" id="PTHR32089">
    <property type="entry name" value="METHYL-ACCEPTING CHEMOTAXIS PROTEIN MCPB"/>
    <property type="match status" value="1"/>
</dbReference>
<sequence>MSLYRSIEKTFWHTLTRKIVGNVSVLLLPQATLVILASIYLQRLESDLDPASLSSSIQATLDHFWWLLGISSLVAIGLAVFTVFFMRVLIVKPIKEITQVLQAIKSKNGDISATLPDYTYDEISVMARSYNEFSGQLKQMINEARHHSVKVALSAARLQKIIAQAADSSTRQEEQAQQILESSQQATQAVEEIASNTTHISEQTTNNLGEIHHSSQELQGVLQQIKDVDQLVKGFQKTVATLSQNSTNIREILNLVEDFSEQTNLLALNASIEAARAGDAGRGFAVVADEVRSLAHKVSEATQQIHTNITQMSSLVVETEQGADSIRSNVEETENFMGKTNDQFISLVAGFEQMSQQLTTISAAIDELSYTNRETHEHVGAITELSVAVKNDMKTSREHSFELELATESTQELLSRFIIGFGGFEKMTQLGYQWARQTQDALAAFQAQGLNLFDQDYQRINPDQQPAQYLTNYTKKIESTLQPLFDSFIAAHPEFIYAVAVDRNGYLPVHHKKVSQPITGDFSVDNAKSRNRRIFFDTRPEQRRCTHDNPFLLQTFIRDTGEILNDLSIPLYIDGKRWGSLIMGFETQHLLDEINQAD</sequence>
<dbReference type="InterPro" id="IPR003660">
    <property type="entry name" value="HAMP_dom"/>
</dbReference>
<keyword evidence="5" id="KW-1133">Transmembrane helix</keyword>
<dbReference type="GO" id="GO:0006935">
    <property type="term" value="P:chemotaxis"/>
    <property type="evidence" value="ECO:0007669"/>
    <property type="project" value="InterPro"/>
</dbReference>
<feature type="domain" description="HAMP" evidence="7">
    <location>
        <begin position="88"/>
        <end position="142"/>
    </location>
</feature>
<evidence type="ECO:0000256" key="2">
    <source>
        <dbReference type="ARBA" id="ARBA00023224"/>
    </source>
</evidence>
<evidence type="ECO:0000256" key="5">
    <source>
        <dbReference type="SAM" id="Phobius"/>
    </source>
</evidence>
<evidence type="ECO:0000259" key="7">
    <source>
        <dbReference type="PROSITE" id="PS50885"/>
    </source>
</evidence>
<keyword evidence="2 4" id="KW-0807">Transducer</keyword>
<dbReference type="Pfam" id="PF00672">
    <property type="entry name" value="HAMP"/>
    <property type="match status" value="1"/>
</dbReference>
<comment type="similarity">
    <text evidence="3">Belongs to the methyl-accepting chemotaxis (MCP) protein family.</text>
</comment>
<feature type="transmembrane region" description="Helical" evidence="5">
    <location>
        <begin position="63"/>
        <end position="85"/>
    </location>
</feature>
<dbReference type="GO" id="GO:0016020">
    <property type="term" value="C:membrane"/>
    <property type="evidence" value="ECO:0007669"/>
    <property type="project" value="UniProtKB-SubCell"/>
</dbReference>
<keyword evidence="9" id="KW-1185">Reference proteome</keyword>
<evidence type="ECO:0000259" key="6">
    <source>
        <dbReference type="PROSITE" id="PS50111"/>
    </source>
</evidence>
<dbReference type="InterPro" id="IPR004090">
    <property type="entry name" value="Chemotax_Me-accpt_rcpt"/>
</dbReference>
<dbReference type="PRINTS" id="PR00260">
    <property type="entry name" value="CHEMTRNSDUCR"/>
</dbReference>
<dbReference type="InterPro" id="IPR004089">
    <property type="entry name" value="MCPsignal_dom"/>
</dbReference>
<name>A0A1I1GCN6_9GAMM</name>
<dbReference type="PROSITE" id="PS50111">
    <property type="entry name" value="CHEMOTAXIS_TRANSDUC_2"/>
    <property type="match status" value="1"/>
</dbReference>
<reference evidence="8 9" key="1">
    <citation type="submission" date="2016-10" db="EMBL/GenBank/DDBJ databases">
        <authorList>
            <person name="de Groot N.N."/>
        </authorList>
    </citation>
    <scope>NUCLEOTIDE SEQUENCE [LARGE SCALE GENOMIC DNA]</scope>
    <source>
        <strain evidence="8 9">DSM 18438</strain>
    </source>
</reference>
<dbReference type="OrthoDB" id="2489132at2"/>
<accession>A0A1I1GCN6</accession>
<evidence type="ECO:0000256" key="4">
    <source>
        <dbReference type="PROSITE-ProRule" id="PRU00284"/>
    </source>
</evidence>
<dbReference type="PANTHER" id="PTHR32089:SF112">
    <property type="entry name" value="LYSOZYME-LIKE PROTEIN-RELATED"/>
    <property type="match status" value="1"/>
</dbReference>